<gene>
    <name evidence="8" type="ORF">DFR27_0428</name>
</gene>
<dbReference type="Proteomes" id="UP000267187">
    <property type="component" value="Unassembled WGS sequence"/>
</dbReference>
<comment type="subcellular location">
    <subcellularLocation>
        <location evidence="1">Cell inner membrane</location>
    </subcellularLocation>
</comment>
<keyword evidence="3" id="KW-0997">Cell inner membrane</keyword>
<dbReference type="AlphaFoldDB" id="A0A3M0AFV5"/>
<evidence type="ECO:0000256" key="2">
    <source>
        <dbReference type="ARBA" id="ARBA00022475"/>
    </source>
</evidence>
<dbReference type="GO" id="GO:0005886">
    <property type="term" value="C:plasma membrane"/>
    <property type="evidence" value="ECO:0007669"/>
    <property type="project" value="UniProtKB-SubCell"/>
</dbReference>
<reference evidence="8 9" key="1">
    <citation type="submission" date="2018-10" db="EMBL/GenBank/DDBJ databases">
        <title>Genomic Encyclopedia of Type Strains, Phase IV (KMG-IV): sequencing the most valuable type-strain genomes for metagenomic binning, comparative biology and taxonomic classification.</title>
        <authorList>
            <person name="Goeker M."/>
        </authorList>
    </citation>
    <scope>NUCLEOTIDE SEQUENCE [LARGE SCALE GENOMIC DNA]</scope>
    <source>
        <strain evidence="8 9">DSM 25080</strain>
    </source>
</reference>
<feature type="transmembrane region" description="Helical" evidence="7">
    <location>
        <begin position="70"/>
        <end position="91"/>
    </location>
</feature>
<evidence type="ECO:0000313" key="9">
    <source>
        <dbReference type="Proteomes" id="UP000267187"/>
    </source>
</evidence>
<proteinExistence type="predicted"/>
<evidence type="ECO:0000256" key="7">
    <source>
        <dbReference type="SAM" id="Phobius"/>
    </source>
</evidence>
<keyword evidence="6 8" id="KW-0012">Acyltransferase</keyword>
<dbReference type="OrthoDB" id="9808633at2"/>
<dbReference type="Pfam" id="PF03279">
    <property type="entry name" value="Lip_A_acyltrans"/>
    <property type="match status" value="1"/>
</dbReference>
<dbReference type="PANTHER" id="PTHR30606:SF9">
    <property type="entry name" value="LIPID A BIOSYNTHESIS LAUROYLTRANSFERASE"/>
    <property type="match status" value="1"/>
</dbReference>
<comment type="caution">
    <text evidence="8">The sequence shown here is derived from an EMBL/GenBank/DDBJ whole genome shotgun (WGS) entry which is preliminary data.</text>
</comment>
<protein>
    <submittedName>
        <fullName evidence="8">Putative LPLAT superfamily acyltransferase</fullName>
    </submittedName>
</protein>
<dbReference type="EMBL" id="REFJ01000001">
    <property type="protein sequence ID" value="RMA82479.1"/>
    <property type="molecule type" value="Genomic_DNA"/>
</dbReference>
<dbReference type="GO" id="GO:0009247">
    <property type="term" value="P:glycolipid biosynthetic process"/>
    <property type="evidence" value="ECO:0007669"/>
    <property type="project" value="UniProtKB-ARBA"/>
</dbReference>
<dbReference type="InterPro" id="IPR004960">
    <property type="entry name" value="LipA_acyltrans"/>
</dbReference>
<dbReference type="PANTHER" id="PTHR30606">
    <property type="entry name" value="LIPID A BIOSYNTHESIS LAUROYL ACYLTRANSFERASE"/>
    <property type="match status" value="1"/>
</dbReference>
<organism evidence="8 9">
    <name type="scientific">Umboniibacter marinipuniceus</name>
    <dbReference type="NCBI Taxonomy" id="569599"/>
    <lineage>
        <taxon>Bacteria</taxon>
        <taxon>Pseudomonadati</taxon>
        <taxon>Pseudomonadota</taxon>
        <taxon>Gammaproteobacteria</taxon>
        <taxon>Cellvibrionales</taxon>
        <taxon>Cellvibrionaceae</taxon>
        <taxon>Umboniibacter</taxon>
    </lineage>
</organism>
<keyword evidence="7" id="KW-1133">Transmembrane helix</keyword>
<name>A0A3M0AFV5_9GAMM</name>
<accession>A0A3M0AFV5</accession>
<evidence type="ECO:0000256" key="3">
    <source>
        <dbReference type="ARBA" id="ARBA00022519"/>
    </source>
</evidence>
<evidence type="ECO:0000313" key="8">
    <source>
        <dbReference type="EMBL" id="RMA82479.1"/>
    </source>
</evidence>
<keyword evidence="4 8" id="KW-0808">Transferase</keyword>
<keyword evidence="5 7" id="KW-0472">Membrane</keyword>
<dbReference type="CDD" id="cd07984">
    <property type="entry name" value="LPLAT_LABLAT-like"/>
    <property type="match status" value="1"/>
</dbReference>
<keyword evidence="7" id="KW-0812">Transmembrane</keyword>
<evidence type="ECO:0000256" key="4">
    <source>
        <dbReference type="ARBA" id="ARBA00022679"/>
    </source>
</evidence>
<evidence type="ECO:0000256" key="5">
    <source>
        <dbReference type="ARBA" id="ARBA00023136"/>
    </source>
</evidence>
<feature type="transmembrane region" description="Helical" evidence="7">
    <location>
        <begin position="30"/>
        <end position="50"/>
    </location>
</feature>
<evidence type="ECO:0000256" key="1">
    <source>
        <dbReference type="ARBA" id="ARBA00004533"/>
    </source>
</evidence>
<keyword evidence="2" id="KW-1003">Cell membrane</keyword>
<dbReference type="GO" id="GO:0016746">
    <property type="term" value="F:acyltransferase activity"/>
    <property type="evidence" value="ECO:0007669"/>
    <property type="project" value="UniProtKB-KW"/>
</dbReference>
<evidence type="ECO:0000256" key="6">
    <source>
        <dbReference type="ARBA" id="ARBA00023315"/>
    </source>
</evidence>
<sequence>MATHWTDNKDFGWVRGIHFMLWLHRHFGIWPFRIVLFPVVLVSILVNPLARRGAVDYWRRLKPGISRWRLAMGVFKQFWAFANSMLFRLLILSRQYDLSTTDIHGRKAFREVIDSGQGALLIGSHHGNVEACKAMAGKANRKVCALVHTEHAETFNRAVAAYTKDSIELIQVTDVGVETAFILSEKIAQGYLVVITADRVPIHGGRTLSMPFMGDLAEFPQGPFMLAALLKCPVFFMFCYRQGDHFRINFEYAYSRLVLERGNREQGLLEACRQYSLSLEKHVRSAPEQWFNFYPFWGSSKD</sequence>
<dbReference type="RefSeq" id="WP_121875808.1">
    <property type="nucleotide sequence ID" value="NZ_REFJ01000001.1"/>
</dbReference>
<keyword evidence="9" id="KW-1185">Reference proteome</keyword>